<organism evidence="4 5">
    <name type="scientific">Qipengyuania benthica</name>
    <dbReference type="NCBI Taxonomy" id="3067651"/>
    <lineage>
        <taxon>Bacteria</taxon>
        <taxon>Pseudomonadati</taxon>
        <taxon>Pseudomonadota</taxon>
        <taxon>Alphaproteobacteria</taxon>
        <taxon>Sphingomonadales</taxon>
        <taxon>Erythrobacteraceae</taxon>
        <taxon>Qipengyuania</taxon>
    </lineage>
</organism>
<reference evidence="4 5" key="1">
    <citation type="submission" date="2023-08" db="EMBL/GenBank/DDBJ databases">
        <title>genomic of DY56.</title>
        <authorList>
            <person name="Wang Y."/>
        </authorList>
    </citation>
    <scope>NUCLEOTIDE SEQUENCE [LARGE SCALE GENOMIC DNA]</scope>
    <source>
        <strain evidence="4 5">DY56-A-20</strain>
    </source>
</reference>
<comment type="caution">
    <text evidence="4">The sequence shown here is derived from an EMBL/GenBank/DDBJ whole genome shotgun (WGS) entry which is preliminary data.</text>
</comment>
<evidence type="ECO:0000256" key="2">
    <source>
        <dbReference type="PROSITE-ProRule" id="PRU00169"/>
    </source>
</evidence>
<dbReference type="Gene3D" id="3.40.50.2300">
    <property type="match status" value="1"/>
</dbReference>
<evidence type="ECO:0000259" key="3">
    <source>
        <dbReference type="PROSITE" id="PS50110"/>
    </source>
</evidence>
<name>A0ABT9HAC2_9SPHN</name>
<feature type="modified residue" description="4-aspartylphosphate" evidence="2">
    <location>
        <position position="65"/>
    </location>
</feature>
<evidence type="ECO:0000256" key="1">
    <source>
        <dbReference type="ARBA" id="ARBA00022553"/>
    </source>
</evidence>
<dbReference type="SUPFAM" id="SSF52172">
    <property type="entry name" value="CheY-like"/>
    <property type="match status" value="1"/>
</dbReference>
<feature type="domain" description="Response regulatory" evidence="3">
    <location>
        <begin position="14"/>
        <end position="124"/>
    </location>
</feature>
<evidence type="ECO:0000313" key="5">
    <source>
        <dbReference type="Proteomes" id="UP001235664"/>
    </source>
</evidence>
<dbReference type="InterPro" id="IPR050595">
    <property type="entry name" value="Bact_response_regulator"/>
</dbReference>
<dbReference type="PANTHER" id="PTHR44591">
    <property type="entry name" value="STRESS RESPONSE REGULATOR PROTEIN 1"/>
    <property type="match status" value="1"/>
</dbReference>
<proteinExistence type="predicted"/>
<dbReference type="EMBL" id="JAVAIL010000003">
    <property type="protein sequence ID" value="MDP4539964.1"/>
    <property type="molecule type" value="Genomic_DNA"/>
</dbReference>
<accession>A0ABT9HAC2</accession>
<sequence>MSDKPSASRLAGKSVLIVEDEFLIAFDIADQFETAGAQVLGPFASVSAALEALDDGGSPDAAVLDVNLGDERSARVAQRLTQDDVPFVFVTGYDSSSLAEERKMGPILQKPFAFDAAIAALFPS</sequence>
<evidence type="ECO:0000313" key="4">
    <source>
        <dbReference type="EMBL" id="MDP4539964.1"/>
    </source>
</evidence>
<dbReference type="InterPro" id="IPR001789">
    <property type="entry name" value="Sig_transdc_resp-reg_receiver"/>
</dbReference>
<dbReference type="PROSITE" id="PS50110">
    <property type="entry name" value="RESPONSE_REGULATORY"/>
    <property type="match status" value="1"/>
</dbReference>
<dbReference type="Pfam" id="PF00072">
    <property type="entry name" value="Response_reg"/>
    <property type="match status" value="1"/>
</dbReference>
<dbReference type="SMART" id="SM00448">
    <property type="entry name" value="REC"/>
    <property type="match status" value="1"/>
</dbReference>
<keyword evidence="1 2" id="KW-0597">Phosphoprotein</keyword>
<keyword evidence="5" id="KW-1185">Reference proteome</keyword>
<dbReference type="PANTHER" id="PTHR44591:SF24">
    <property type="entry name" value="PROTEIN-GLUTAMATE METHYLESTERASE_PROTEIN-GLUTAMINE GLUTAMINASE 1"/>
    <property type="match status" value="1"/>
</dbReference>
<gene>
    <name evidence="4" type="ORF">Q9K01_10035</name>
</gene>
<dbReference type="InterPro" id="IPR011006">
    <property type="entry name" value="CheY-like_superfamily"/>
</dbReference>
<protein>
    <submittedName>
        <fullName evidence="4">Response regulator</fullName>
    </submittedName>
</protein>
<dbReference type="RefSeq" id="WP_305930111.1">
    <property type="nucleotide sequence ID" value="NZ_JAVAIL010000003.1"/>
</dbReference>
<dbReference type="Proteomes" id="UP001235664">
    <property type="component" value="Unassembled WGS sequence"/>
</dbReference>